<comment type="caution">
    <text evidence="2">The sequence shown here is derived from an EMBL/GenBank/DDBJ whole genome shotgun (WGS) entry which is preliminary data.</text>
</comment>
<protein>
    <submittedName>
        <fullName evidence="2">Uncharacterized protein</fullName>
    </submittedName>
</protein>
<dbReference type="EMBL" id="VJMJ01000085">
    <property type="protein sequence ID" value="KAF0736981.1"/>
    <property type="molecule type" value="Genomic_DNA"/>
</dbReference>
<reference evidence="2 3" key="1">
    <citation type="submission" date="2019-07" db="EMBL/GenBank/DDBJ databases">
        <title>Genomics analysis of Aphanomyces spp. identifies a new class of oomycete effector associated with host adaptation.</title>
        <authorList>
            <person name="Gaulin E."/>
        </authorList>
    </citation>
    <scope>NUCLEOTIDE SEQUENCE [LARGE SCALE GENOMIC DNA]</scope>
    <source>
        <strain evidence="2 3">ATCC 201684</strain>
    </source>
</reference>
<feature type="region of interest" description="Disordered" evidence="1">
    <location>
        <begin position="43"/>
        <end position="91"/>
    </location>
</feature>
<proteinExistence type="predicted"/>
<keyword evidence="3" id="KW-1185">Reference proteome</keyword>
<dbReference type="Proteomes" id="UP000481153">
    <property type="component" value="Unassembled WGS sequence"/>
</dbReference>
<sequence length="434" mass="49743">MERLLFDALDTIPLEEALELNVDVMEMDDFDVFDPSVSSHAAKVLSAPESPQTVDTTSSDGAQSPSDHKKPTSLVESAPRKQVNTSRKRQREEIEYLRSKVEELEQHLKILKEVRGLDIGNESTWQETANRMRVAKQNALHENERLKHELEEYIQFGKALQAVMKKRPKLTVLPTLESDQWRVFKLVKDQTLRHRAMNEIPQLMYQLTEAAMVESGLNDKVDNFESYTPRLTKTSSDLVLSVSFCSTKHFDFNIVSEMAWKLFCGGYGTKDTKFNVLEKVDCNTTYVQYMKRWNAAPSQANVLYKRIMEPTRDVIVCRTVLEDELNPFPEGVLVMNKSTWVVLEKLDNGKACRMKFFQKSTLPMIQSSPDTQSHLDSDAWFEYYRVGTVSDSVMHSLKTMVTEFNGAITALLSNYNGNIDETFKKVIAMMDQES</sequence>
<organism evidence="2 3">
    <name type="scientific">Aphanomyces euteiches</name>
    <dbReference type="NCBI Taxonomy" id="100861"/>
    <lineage>
        <taxon>Eukaryota</taxon>
        <taxon>Sar</taxon>
        <taxon>Stramenopiles</taxon>
        <taxon>Oomycota</taxon>
        <taxon>Saprolegniomycetes</taxon>
        <taxon>Saprolegniales</taxon>
        <taxon>Verrucalvaceae</taxon>
        <taxon>Aphanomyces</taxon>
    </lineage>
</organism>
<dbReference type="VEuPathDB" id="FungiDB:AeMF1_008429"/>
<evidence type="ECO:0000313" key="2">
    <source>
        <dbReference type="EMBL" id="KAF0736981.1"/>
    </source>
</evidence>
<accession>A0A6G0XAM9</accession>
<gene>
    <name evidence="2" type="ORF">Ae201684_006793</name>
</gene>
<evidence type="ECO:0000313" key="3">
    <source>
        <dbReference type="Proteomes" id="UP000481153"/>
    </source>
</evidence>
<name>A0A6G0XAM9_9STRA</name>
<dbReference type="AlphaFoldDB" id="A0A6G0XAM9"/>
<evidence type="ECO:0000256" key="1">
    <source>
        <dbReference type="SAM" id="MobiDB-lite"/>
    </source>
</evidence>
<feature type="compositionally biased region" description="Polar residues" evidence="1">
    <location>
        <begin position="49"/>
        <end position="65"/>
    </location>
</feature>